<feature type="domain" description="GST N-terminal" evidence="4">
    <location>
        <begin position="32"/>
        <end position="162"/>
    </location>
</feature>
<feature type="binding site" evidence="2">
    <location>
        <begin position="153"/>
        <end position="154"/>
    </location>
    <ligand>
        <name>glutathione</name>
        <dbReference type="ChEBI" id="CHEBI:57925"/>
    </ligand>
</feature>
<dbReference type="Pfam" id="PF13410">
    <property type="entry name" value="GST_C_2"/>
    <property type="match status" value="1"/>
</dbReference>
<dbReference type="InterPro" id="IPR016639">
    <property type="entry name" value="GST_Omega/GSH"/>
</dbReference>
<evidence type="ECO:0000256" key="2">
    <source>
        <dbReference type="PIRSR" id="PIRSR015753-2"/>
    </source>
</evidence>
<evidence type="ECO:0000256" key="1">
    <source>
        <dbReference type="PIRSR" id="PIRSR015753-1"/>
    </source>
</evidence>
<dbReference type="SUPFAM" id="SSF47616">
    <property type="entry name" value="GST C-terminal domain-like"/>
    <property type="match status" value="1"/>
</dbReference>
<dbReference type="Gene3D" id="3.40.30.10">
    <property type="entry name" value="Glutaredoxin"/>
    <property type="match status" value="1"/>
</dbReference>
<feature type="site" description="Lowers pKa of active site Cys" evidence="3">
    <location>
        <position position="287"/>
    </location>
</feature>
<feature type="active site" description="Nucleophile" evidence="1">
    <location>
        <position position="32"/>
    </location>
</feature>
<dbReference type="PANTHER" id="PTHR32419:SF6">
    <property type="entry name" value="GLUTATHIONE S-TRANSFERASE OMEGA-LIKE 1-RELATED"/>
    <property type="match status" value="1"/>
</dbReference>
<evidence type="ECO:0000313" key="6">
    <source>
        <dbReference type="Proteomes" id="UP001306508"/>
    </source>
</evidence>
<dbReference type="SUPFAM" id="SSF52833">
    <property type="entry name" value="Thioredoxin-like"/>
    <property type="match status" value="1"/>
</dbReference>
<dbReference type="Proteomes" id="UP001306508">
    <property type="component" value="Unassembled WGS sequence"/>
</dbReference>
<dbReference type="GO" id="GO:0005737">
    <property type="term" value="C:cytoplasm"/>
    <property type="evidence" value="ECO:0007669"/>
    <property type="project" value="TreeGrafter"/>
</dbReference>
<comment type="caution">
    <text evidence="5">The sequence shown here is derived from an EMBL/GenBank/DDBJ whole genome shotgun (WGS) entry which is preliminary data.</text>
</comment>
<dbReference type="InterPro" id="IPR036249">
    <property type="entry name" value="Thioredoxin-like_sf"/>
</dbReference>
<gene>
    <name evidence="5" type="ORF">RI543_001609</name>
</gene>
<dbReference type="InterPro" id="IPR004045">
    <property type="entry name" value="Glutathione_S-Trfase_N"/>
</dbReference>
<dbReference type="CDD" id="cd03190">
    <property type="entry name" value="GST_C_Omega_like"/>
    <property type="match status" value="1"/>
</dbReference>
<name>A0AAN7WQ46_9SACH</name>
<dbReference type="GO" id="GO:0004364">
    <property type="term" value="F:glutathione transferase activity"/>
    <property type="evidence" value="ECO:0007669"/>
    <property type="project" value="InterPro"/>
</dbReference>
<dbReference type="PANTHER" id="PTHR32419">
    <property type="entry name" value="GLUTATHIONYL-HYDROQUINONE REDUCTASE"/>
    <property type="match status" value="1"/>
</dbReference>
<protein>
    <recommendedName>
        <fullName evidence="4">GST N-terminal domain-containing protein</fullName>
    </recommendedName>
</protein>
<organism evidence="5 6">
    <name type="scientific">Arxiozyma heterogenica</name>
    <dbReference type="NCBI Taxonomy" id="278026"/>
    <lineage>
        <taxon>Eukaryota</taxon>
        <taxon>Fungi</taxon>
        <taxon>Dikarya</taxon>
        <taxon>Ascomycota</taxon>
        <taxon>Saccharomycotina</taxon>
        <taxon>Saccharomycetes</taxon>
        <taxon>Saccharomycetales</taxon>
        <taxon>Saccharomycetaceae</taxon>
        <taxon>Arxiozyma</taxon>
    </lineage>
</organism>
<feature type="active site" description="Proton donor/acceptor" evidence="1">
    <location>
        <position position="210"/>
    </location>
</feature>
<dbReference type="Pfam" id="PF13409">
    <property type="entry name" value="GST_N_2"/>
    <property type="match status" value="1"/>
</dbReference>
<evidence type="ECO:0000259" key="4">
    <source>
        <dbReference type="Pfam" id="PF13409"/>
    </source>
</evidence>
<accession>A0AAN7WQ46</accession>
<keyword evidence="6" id="KW-1185">Reference proteome</keyword>
<dbReference type="AlphaFoldDB" id="A0AAN7WQ46"/>
<reference evidence="6" key="1">
    <citation type="submission" date="2023-07" db="EMBL/GenBank/DDBJ databases">
        <title>A draft genome of Kazachstania heterogenica Y-27499.</title>
        <authorList>
            <person name="Donic C."/>
            <person name="Kralova J.S."/>
            <person name="Fidel L."/>
            <person name="Ben-Dor S."/>
            <person name="Jung S."/>
        </authorList>
    </citation>
    <scope>NUCLEOTIDE SEQUENCE [LARGE SCALE GENOMIC DNA]</scope>
    <source>
        <strain evidence="6">Y27499</strain>
    </source>
</reference>
<proteinExistence type="predicted"/>
<sequence length="357" mass="41615">MARTSFNEIISKDHPIYKPEKNRYWIYGAFGCPFSHRVMIARSIKGLNSVIGLTIAHWLMGPNGWRFIQSDKPLKEQPFRYDGGVTSTENDNSTTFVGVDENLERLFVDGTNDPHYNTRSIKELYRKSDPEYAGVFSVPILWDLKTQTIVNNDSGQIVRLLNSDVFDEFVDSLNSANPENKKVDLAPVDLIPQLDEYNKWLQVNINSGVYKVNNAVTQEEYENQSKNLYNSLDEIEKKLSKVYSDLESRFGKEDKNKILSNFYLFNNQITDSDIRLFTTIIRFDPAYYSHFNCNFRNIRNDYPFIHLWLRNMYWNHAAFKLTTNFDHIKLFYAKSFKKTKPTGLVTLGPEFDILPLN</sequence>
<dbReference type="InterPro" id="IPR047047">
    <property type="entry name" value="GST_Omega-like_C"/>
</dbReference>
<feature type="site" description="Lowers pKa of active site Cys" evidence="3">
    <location>
        <position position="332"/>
    </location>
</feature>
<dbReference type="InterPro" id="IPR036282">
    <property type="entry name" value="Glutathione-S-Trfase_C_sf"/>
</dbReference>
<feature type="binding site" evidence="2">
    <location>
        <position position="65"/>
    </location>
    <ligand>
        <name>glutathione</name>
        <dbReference type="ChEBI" id="CHEBI:57925"/>
    </ligand>
</feature>
<evidence type="ECO:0000313" key="5">
    <source>
        <dbReference type="EMBL" id="KAK5781212.1"/>
    </source>
</evidence>
<evidence type="ECO:0000256" key="3">
    <source>
        <dbReference type="PIRSR" id="PIRSR015753-3"/>
    </source>
</evidence>
<dbReference type="EMBL" id="JAWIZZ010000038">
    <property type="protein sequence ID" value="KAK5781212.1"/>
    <property type="molecule type" value="Genomic_DNA"/>
</dbReference>
<dbReference type="Gene3D" id="1.20.1050.10">
    <property type="match status" value="1"/>
</dbReference>
<dbReference type="PIRSF" id="PIRSF015753">
    <property type="entry name" value="GST"/>
    <property type="match status" value="1"/>
</dbReference>